<dbReference type="CDD" id="cd02183">
    <property type="entry name" value="GH16_fungal_CRH1_transglycosylase"/>
    <property type="match status" value="1"/>
</dbReference>
<dbReference type="Proteomes" id="UP000054383">
    <property type="component" value="Unassembled WGS sequence"/>
</dbReference>
<evidence type="ECO:0000256" key="15">
    <source>
        <dbReference type="ARBA" id="ARBA00038074"/>
    </source>
</evidence>
<dbReference type="GO" id="GO:0009277">
    <property type="term" value="C:fungal-type cell wall"/>
    <property type="evidence" value="ECO:0007669"/>
    <property type="project" value="TreeGrafter"/>
</dbReference>
<comment type="catalytic activity">
    <reaction evidence="1">
        <text>Random endo-hydrolysis of N-acetyl-beta-D-glucosaminide (1-&gt;4)-beta-linkages in chitin and chitodextrins.</text>
        <dbReference type="EC" id="3.2.1.14"/>
    </reaction>
</comment>
<dbReference type="InterPro" id="IPR013320">
    <property type="entry name" value="ConA-like_dom_sf"/>
</dbReference>
<evidence type="ECO:0000256" key="4">
    <source>
        <dbReference type="ARBA" id="ARBA00022475"/>
    </source>
</evidence>
<feature type="chain" id="PRO_5006711616" description="chitinase" evidence="17">
    <location>
        <begin position="20"/>
        <end position="361"/>
    </location>
</feature>
<evidence type="ECO:0000313" key="19">
    <source>
        <dbReference type="EMBL" id="CRG91327.1"/>
    </source>
</evidence>
<dbReference type="PROSITE" id="PS51762">
    <property type="entry name" value="GH16_2"/>
    <property type="match status" value="1"/>
</dbReference>
<dbReference type="GO" id="GO:0005975">
    <property type="term" value="P:carbohydrate metabolic process"/>
    <property type="evidence" value="ECO:0007669"/>
    <property type="project" value="InterPro"/>
</dbReference>
<dbReference type="InterPro" id="IPR050546">
    <property type="entry name" value="Glycosyl_Hydrlase_16"/>
</dbReference>
<evidence type="ECO:0000256" key="6">
    <source>
        <dbReference type="ARBA" id="ARBA00022676"/>
    </source>
</evidence>
<dbReference type="GO" id="GO:0031505">
    <property type="term" value="P:fungal-type cell wall organization"/>
    <property type="evidence" value="ECO:0007669"/>
    <property type="project" value="TreeGrafter"/>
</dbReference>
<evidence type="ECO:0000256" key="9">
    <source>
        <dbReference type="ARBA" id="ARBA00022801"/>
    </source>
</evidence>
<sequence length="361" mass="40495">MPRFSYFAALLAAASTVHAQTSTTCQPLNKTCPPDVALGTTHTWNFSSNSILDSTWNITNGAVDYTDNAMKFSIKKKMDSPTIQSNFYIFFGRMEYHVQAAPGQGVISSVVLESDDLDEIDWEWIGSENTQVQSNYFGKGETIAGTGLTHNLTGATTTDAYHNYTTWWDKDKLEWWYDGNLLRTLTYDNATNSSGTWYPQTPMTIRIGIWPGGDPSQPEGRIIWAGGKIDYDAGPYSMYISQISAQDFTTGKEYSYSDHSGNWQSINVTAGNSTISDKLNTKHETLAQKWANLAPGAKIAIYACVGGVLGIGLIVLLFCCVKQRRIGKREWNIQNNRFMQERTDMMNMQAEWRQKGYVEMK</sequence>
<reference evidence="19 20" key="1">
    <citation type="submission" date="2015-04" db="EMBL/GenBank/DDBJ databases">
        <authorList>
            <person name="Syromyatnikov M.Y."/>
            <person name="Popov V.N."/>
        </authorList>
    </citation>
    <scope>NUCLEOTIDE SEQUENCE [LARGE SCALE GENOMIC DNA]</scope>
    <source>
        <strain evidence="19">WF-38-12</strain>
    </source>
</reference>
<dbReference type="GO" id="GO:0005886">
    <property type="term" value="C:plasma membrane"/>
    <property type="evidence" value="ECO:0007669"/>
    <property type="project" value="UniProtKB-SubCell"/>
</dbReference>
<evidence type="ECO:0000256" key="2">
    <source>
        <dbReference type="ARBA" id="ARBA00004609"/>
    </source>
</evidence>
<evidence type="ECO:0000256" key="8">
    <source>
        <dbReference type="ARBA" id="ARBA00022729"/>
    </source>
</evidence>
<dbReference type="Gene3D" id="2.60.120.200">
    <property type="match status" value="1"/>
</dbReference>
<gene>
    <name evidence="19" type="ORF">PISL3812_08375</name>
</gene>
<feature type="transmembrane region" description="Helical" evidence="16">
    <location>
        <begin position="299"/>
        <end position="321"/>
    </location>
</feature>
<accession>A0A0U1M704</accession>
<keyword evidence="4" id="KW-1003">Cell membrane</keyword>
<keyword evidence="16" id="KW-1133">Transmembrane helix</keyword>
<dbReference type="GO" id="GO:0098552">
    <property type="term" value="C:side of membrane"/>
    <property type="evidence" value="ECO:0007669"/>
    <property type="project" value="UniProtKB-KW"/>
</dbReference>
<evidence type="ECO:0000256" key="10">
    <source>
        <dbReference type="ARBA" id="ARBA00023136"/>
    </source>
</evidence>
<keyword evidence="8 17" id="KW-0732">Signal</keyword>
<dbReference type="PANTHER" id="PTHR10963">
    <property type="entry name" value="GLYCOSYL HYDROLASE-RELATED"/>
    <property type="match status" value="1"/>
</dbReference>
<dbReference type="STRING" id="28573.A0A0U1M704"/>
<name>A0A0U1M704_TALIS</name>
<keyword evidence="6" id="KW-0328">Glycosyltransferase</keyword>
<evidence type="ECO:0000256" key="7">
    <source>
        <dbReference type="ARBA" id="ARBA00022679"/>
    </source>
</evidence>
<keyword evidence="11" id="KW-0325">Glycoprotein</keyword>
<evidence type="ECO:0000313" key="20">
    <source>
        <dbReference type="Proteomes" id="UP000054383"/>
    </source>
</evidence>
<keyword evidence="7" id="KW-0808">Transferase</keyword>
<keyword evidence="14" id="KW-0961">Cell wall biogenesis/degradation</keyword>
<dbReference type="GO" id="GO:0008843">
    <property type="term" value="F:endochitinase activity"/>
    <property type="evidence" value="ECO:0007669"/>
    <property type="project" value="UniProtKB-EC"/>
</dbReference>
<evidence type="ECO:0000256" key="16">
    <source>
        <dbReference type="SAM" id="Phobius"/>
    </source>
</evidence>
<evidence type="ECO:0000256" key="13">
    <source>
        <dbReference type="ARBA" id="ARBA00023295"/>
    </source>
</evidence>
<evidence type="ECO:0000256" key="1">
    <source>
        <dbReference type="ARBA" id="ARBA00000822"/>
    </source>
</evidence>
<evidence type="ECO:0000256" key="12">
    <source>
        <dbReference type="ARBA" id="ARBA00023288"/>
    </source>
</evidence>
<keyword evidence="9" id="KW-0378">Hydrolase</keyword>
<dbReference type="EC" id="3.2.1.14" evidence="3"/>
<keyword evidence="10 16" id="KW-0472">Membrane</keyword>
<dbReference type="Pfam" id="PF00722">
    <property type="entry name" value="Glyco_hydro_16"/>
    <property type="match status" value="1"/>
</dbReference>
<evidence type="ECO:0000256" key="14">
    <source>
        <dbReference type="ARBA" id="ARBA00023316"/>
    </source>
</evidence>
<dbReference type="SUPFAM" id="SSF49899">
    <property type="entry name" value="Concanavalin A-like lectins/glucanases"/>
    <property type="match status" value="1"/>
</dbReference>
<feature type="domain" description="GH16" evidence="18">
    <location>
        <begin position="26"/>
        <end position="233"/>
    </location>
</feature>
<comment type="similarity">
    <text evidence="15">Belongs to the glycosyl hydrolase 16 family. CRH1 subfamily.</text>
</comment>
<evidence type="ECO:0000256" key="3">
    <source>
        <dbReference type="ARBA" id="ARBA00012729"/>
    </source>
</evidence>
<protein>
    <recommendedName>
        <fullName evidence="3">chitinase</fullName>
        <ecNumber evidence="3">3.2.1.14</ecNumber>
    </recommendedName>
</protein>
<dbReference type="OMA" id="VRLGIWP"/>
<dbReference type="InterPro" id="IPR000757">
    <property type="entry name" value="Beta-glucanase-like"/>
</dbReference>
<keyword evidence="16" id="KW-0812">Transmembrane</keyword>
<evidence type="ECO:0000256" key="17">
    <source>
        <dbReference type="SAM" id="SignalP"/>
    </source>
</evidence>
<feature type="signal peptide" evidence="17">
    <location>
        <begin position="1"/>
        <end position="19"/>
    </location>
</feature>
<dbReference type="PANTHER" id="PTHR10963:SF27">
    <property type="entry name" value="GLYCOSIDASE-RELATED"/>
    <property type="match status" value="1"/>
</dbReference>
<organism evidence="19 20">
    <name type="scientific">Talaromyces islandicus</name>
    <name type="common">Penicillium islandicum</name>
    <dbReference type="NCBI Taxonomy" id="28573"/>
    <lineage>
        <taxon>Eukaryota</taxon>
        <taxon>Fungi</taxon>
        <taxon>Dikarya</taxon>
        <taxon>Ascomycota</taxon>
        <taxon>Pezizomycotina</taxon>
        <taxon>Eurotiomycetes</taxon>
        <taxon>Eurotiomycetidae</taxon>
        <taxon>Eurotiales</taxon>
        <taxon>Trichocomaceae</taxon>
        <taxon>Talaromyces</taxon>
        <taxon>Talaromyces sect. Islandici</taxon>
    </lineage>
</organism>
<dbReference type="EMBL" id="CVMT01000009">
    <property type="protein sequence ID" value="CRG91327.1"/>
    <property type="molecule type" value="Genomic_DNA"/>
</dbReference>
<dbReference type="OrthoDB" id="4781at2759"/>
<evidence type="ECO:0000256" key="11">
    <source>
        <dbReference type="ARBA" id="ARBA00023180"/>
    </source>
</evidence>
<comment type="subcellular location">
    <subcellularLocation>
        <location evidence="2">Cell membrane</location>
        <topology evidence="2">Lipid-anchor</topology>
        <topology evidence="2">GPI-anchor</topology>
    </subcellularLocation>
</comment>
<keyword evidence="13" id="KW-0326">Glycosidase</keyword>
<dbReference type="AlphaFoldDB" id="A0A0U1M704"/>
<proteinExistence type="inferred from homology"/>
<dbReference type="GO" id="GO:0016757">
    <property type="term" value="F:glycosyltransferase activity"/>
    <property type="evidence" value="ECO:0007669"/>
    <property type="project" value="UniProtKB-KW"/>
</dbReference>
<keyword evidence="12" id="KW-0449">Lipoprotein</keyword>
<evidence type="ECO:0000259" key="18">
    <source>
        <dbReference type="PROSITE" id="PS51762"/>
    </source>
</evidence>
<keyword evidence="20" id="KW-1185">Reference proteome</keyword>
<keyword evidence="5" id="KW-0336">GPI-anchor</keyword>
<evidence type="ECO:0000256" key="5">
    <source>
        <dbReference type="ARBA" id="ARBA00022622"/>
    </source>
</evidence>